<feature type="transmembrane region" description="Helical" evidence="1">
    <location>
        <begin position="45"/>
        <end position="64"/>
    </location>
</feature>
<sequence length="271" mass="30919">MSASLPLFFPPSPEISVLICTLKFLTSFTYLSFSPFTSQCLLSLPLSRLLFLLLFTIFSASFSFPMRTPSPLLLFGLLLSLLSFLHSLSRRNSLQELSLAFPALWLKLSPTTFWTTSSQRARIGLLLPLHLPLYLLSRVPLLSCIPFLSPLFWRICTALILLFLFLFLFLWRLRRFSQLCTLLLFPVPLFLPLLLLLSFALILVLFARLGFAAFLCLTKSFNFSLFLALLLLLSFLALLYFDLLCFDYLIFVLTGCQLVGPLTRVLSRYPS</sequence>
<feature type="transmembrane region" description="Helical" evidence="1">
    <location>
        <begin position="151"/>
        <end position="171"/>
    </location>
</feature>
<organism evidence="2 3">
    <name type="scientific">Choiromyces venosus 120613-1</name>
    <dbReference type="NCBI Taxonomy" id="1336337"/>
    <lineage>
        <taxon>Eukaryota</taxon>
        <taxon>Fungi</taxon>
        <taxon>Dikarya</taxon>
        <taxon>Ascomycota</taxon>
        <taxon>Pezizomycotina</taxon>
        <taxon>Pezizomycetes</taxon>
        <taxon>Pezizales</taxon>
        <taxon>Tuberaceae</taxon>
        <taxon>Choiromyces</taxon>
    </lineage>
</organism>
<feature type="transmembrane region" description="Helical" evidence="1">
    <location>
        <begin position="183"/>
        <end position="209"/>
    </location>
</feature>
<keyword evidence="3" id="KW-1185">Reference proteome</keyword>
<dbReference type="AlphaFoldDB" id="A0A3N4JFF7"/>
<proteinExistence type="predicted"/>
<feature type="transmembrane region" description="Helical" evidence="1">
    <location>
        <begin position="123"/>
        <end position="139"/>
    </location>
</feature>
<feature type="transmembrane region" description="Helical" evidence="1">
    <location>
        <begin position="221"/>
        <end position="241"/>
    </location>
</feature>
<evidence type="ECO:0000313" key="3">
    <source>
        <dbReference type="Proteomes" id="UP000276215"/>
    </source>
</evidence>
<keyword evidence="1" id="KW-0812">Transmembrane</keyword>
<protein>
    <submittedName>
        <fullName evidence="2">Uncharacterized protein</fullName>
    </submittedName>
</protein>
<feature type="transmembrane region" description="Helical" evidence="1">
    <location>
        <begin position="15"/>
        <end position="33"/>
    </location>
</feature>
<keyword evidence="1" id="KW-1133">Transmembrane helix</keyword>
<evidence type="ECO:0000256" key="1">
    <source>
        <dbReference type="SAM" id="Phobius"/>
    </source>
</evidence>
<dbReference type="Proteomes" id="UP000276215">
    <property type="component" value="Unassembled WGS sequence"/>
</dbReference>
<evidence type="ECO:0000313" key="2">
    <source>
        <dbReference type="EMBL" id="RPA95698.1"/>
    </source>
</evidence>
<reference evidence="2 3" key="1">
    <citation type="journal article" date="2018" name="Nat. Ecol. Evol.">
        <title>Pezizomycetes genomes reveal the molecular basis of ectomycorrhizal truffle lifestyle.</title>
        <authorList>
            <person name="Murat C."/>
            <person name="Payen T."/>
            <person name="Noel B."/>
            <person name="Kuo A."/>
            <person name="Morin E."/>
            <person name="Chen J."/>
            <person name="Kohler A."/>
            <person name="Krizsan K."/>
            <person name="Balestrini R."/>
            <person name="Da Silva C."/>
            <person name="Montanini B."/>
            <person name="Hainaut M."/>
            <person name="Levati E."/>
            <person name="Barry K.W."/>
            <person name="Belfiori B."/>
            <person name="Cichocki N."/>
            <person name="Clum A."/>
            <person name="Dockter R.B."/>
            <person name="Fauchery L."/>
            <person name="Guy J."/>
            <person name="Iotti M."/>
            <person name="Le Tacon F."/>
            <person name="Lindquist E.A."/>
            <person name="Lipzen A."/>
            <person name="Malagnac F."/>
            <person name="Mello A."/>
            <person name="Molinier V."/>
            <person name="Miyauchi S."/>
            <person name="Poulain J."/>
            <person name="Riccioni C."/>
            <person name="Rubini A."/>
            <person name="Sitrit Y."/>
            <person name="Splivallo R."/>
            <person name="Traeger S."/>
            <person name="Wang M."/>
            <person name="Zifcakova L."/>
            <person name="Wipf D."/>
            <person name="Zambonelli A."/>
            <person name="Paolocci F."/>
            <person name="Nowrousian M."/>
            <person name="Ottonello S."/>
            <person name="Baldrian P."/>
            <person name="Spatafora J.W."/>
            <person name="Henrissat B."/>
            <person name="Nagy L.G."/>
            <person name="Aury J.M."/>
            <person name="Wincker P."/>
            <person name="Grigoriev I.V."/>
            <person name="Bonfante P."/>
            <person name="Martin F.M."/>
        </authorList>
    </citation>
    <scope>NUCLEOTIDE SEQUENCE [LARGE SCALE GENOMIC DNA]</scope>
    <source>
        <strain evidence="2 3">120613-1</strain>
    </source>
</reference>
<feature type="transmembrane region" description="Helical" evidence="1">
    <location>
        <begin position="70"/>
        <end position="88"/>
    </location>
</feature>
<dbReference type="EMBL" id="ML120422">
    <property type="protein sequence ID" value="RPA95698.1"/>
    <property type="molecule type" value="Genomic_DNA"/>
</dbReference>
<keyword evidence="1" id="KW-0472">Membrane</keyword>
<name>A0A3N4JFF7_9PEZI</name>
<accession>A0A3N4JFF7</accession>
<gene>
    <name evidence="2" type="ORF">L873DRAFT_1296182</name>
</gene>